<keyword evidence="2" id="KW-1185">Reference proteome</keyword>
<organism evidence="1 2">
    <name type="scientific">Clunio marinus</name>
    <dbReference type="NCBI Taxonomy" id="568069"/>
    <lineage>
        <taxon>Eukaryota</taxon>
        <taxon>Metazoa</taxon>
        <taxon>Ecdysozoa</taxon>
        <taxon>Arthropoda</taxon>
        <taxon>Hexapoda</taxon>
        <taxon>Insecta</taxon>
        <taxon>Pterygota</taxon>
        <taxon>Neoptera</taxon>
        <taxon>Endopterygota</taxon>
        <taxon>Diptera</taxon>
        <taxon>Nematocera</taxon>
        <taxon>Chironomoidea</taxon>
        <taxon>Chironomidae</taxon>
        <taxon>Clunio</taxon>
    </lineage>
</organism>
<accession>A0A1J1IL48</accession>
<dbReference type="EMBL" id="CVRI01000055">
    <property type="protein sequence ID" value="CRL00947.1"/>
    <property type="molecule type" value="Genomic_DNA"/>
</dbReference>
<dbReference type="AlphaFoldDB" id="A0A1J1IL48"/>
<gene>
    <name evidence="1" type="ORF">CLUMA_CG014843</name>
</gene>
<reference evidence="1 2" key="1">
    <citation type="submission" date="2015-04" db="EMBL/GenBank/DDBJ databases">
        <authorList>
            <person name="Syromyatnikov M.Y."/>
            <person name="Popov V.N."/>
        </authorList>
    </citation>
    <scope>NUCLEOTIDE SEQUENCE [LARGE SCALE GENOMIC DNA]</scope>
</reference>
<protein>
    <submittedName>
        <fullName evidence="1">CLUMA_CG014843, isoform A</fullName>
    </submittedName>
</protein>
<proteinExistence type="predicted"/>
<sequence length="115" mass="13081">MNAMSSAYKDGRAEMKQRNINQVEFHATAGILVMKEKNTKGAGWNELLFKQQNWRKILGFNICCVPARDVTASPAFMLIVPRTDLSWKDIVSNIRNSNGKTFSTKDWKLTVTLED</sequence>
<evidence type="ECO:0000313" key="1">
    <source>
        <dbReference type="EMBL" id="CRL00947.1"/>
    </source>
</evidence>
<name>A0A1J1IL48_9DIPT</name>
<evidence type="ECO:0000313" key="2">
    <source>
        <dbReference type="Proteomes" id="UP000183832"/>
    </source>
</evidence>
<dbReference type="Proteomes" id="UP000183832">
    <property type="component" value="Unassembled WGS sequence"/>
</dbReference>